<dbReference type="Proteomes" id="UP000031668">
    <property type="component" value="Unassembled WGS sequence"/>
</dbReference>
<reference evidence="1 2" key="1">
    <citation type="journal article" date="2014" name="Genome Biol. Evol.">
        <title>The genome of the myxosporean Thelohanellus kitauei shows adaptations to nutrient acquisition within its fish host.</title>
        <authorList>
            <person name="Yang Y."/>
            <person name="Xiong J."/>
            <person name="Zhou Z."/>
            <person name="Huo F."/>
            <person name="Miao W."/>
            <person name="Ran C."/>
            <person name="Liu Y."/>
            <person name="Zhang J."/>
            <person name="Feng J."/>
            <person name="Wang M."/>
            <person name="Wang M."/>
            <person name="Wang L."/>
            <person name="Yao B."/>
        </authorList>
    </citation>
    <scope>NUCLEOTIDE SEQUENCE [LARGE SCALE GENOMIC DNA]</scope>
    <source>
        <strain evidence="1">Wuqing</strain>
    </source>
</reference>
<evidence type="ECO:0000313" key="1">
    <source>
        <dbReference type="EMBL" id="KII71390.1"/>
    </source>
</evidence>
<dbReference type="EMBL" id="JWZT01001778">
    <property type="protein sequence ID" value="KII71390.1"/>
    <property type="molecule type" value="Genomic_DNA"/>
</dbReference>
<proteinExistence type="predicted"/>
<accession>A0A0C2N4W7</accession>
<name>A0A0C2N4W7_THEKT</name>
<gene>
    <name evidence="1" type="ORF">RF11_02914</name>
</gene>
<sequence>MDLFQFITGDQYRTFALYKFTFLDFLVEQFSIKSNELDGACDVTGLFARGSMKVSLAVQWNNYLTGLEDVHFVPLPSMSLKIPSFAIIELLLVNIEGNAVANVPVIKDLVRIEIVEKHTATSPAPIFYSQAFNVRYSVIE</sequence>
<organism evidence="1 2">
    <name type="scientific">Thelohanellus kitauei</name>
    <name type="common">Myxosporean</name>
    <dbReference type="NCBI Taxonomy" id="669202"/>
    <lineage>
        <taxon>Eukaryota</taxon>
        <taxon>Metazoa</taxon>
        <taxon>Cnidaria</taxon>
        <taxon>Myxozoa</taxon>
        <taxon>Myxosporea</taxon>
        <taxon>Bivalvulida</taxon>
        <taxon>Platysporina</taxon>
        <taxon>Myxobolidae</taxon>
        <taxon>Thelohanellus</taxon>
    </lineage>
</organism>
<comment type="caution">
    <text evidence="1">The sequence shown here is derived from an EMBL/GenBank/DDBJ whole genome shotgun (WGS) entry which is preliminary data.</text>
</comment>
<keyword evidence="2" id="KW-1185">Reference proteome</keyword>
<protein>
    <submittedName>
        <fullName evidence="1">Uncharacterized protein</fullName>
    </submittedName>
</protein>
<dbReference type="AlphaFoldDB" id="A0A0C2N4W7"/>
<evidence type="ECO:0000313" key="2">
    <source>
        <dbReference type="Proteomes" id="UP000031668"/>
    </source>
</evidence>